<gene>
    <name evidence="1" type="ORF">PCAL00307_LOCUS21624</name>
    <name evidence="2" type="ORF">PECAL_5P05410</name>
</gene>
<reference evidence="2" key="2">
    <citation type="submission" date="2021-11" db="EMBL/GenBank/DDBJ databases">
        <authorList>
            <consortium name="Genoscope - CEA"/>
            <person name="William W."/>
        </authorList>
    </citation>
    <scope>NUCLEOTIDE SEQUENCE</scope>
</reference>
<proteinExistence type="predicted"/>
<dbReference type="EMBL" id="HBIW01025062">
    <property type="protein sequence ID" value="CAE0706174.1"/>
    <property type="molecule type" value="Transcribed_RNA"/>
</dbReference>
<dbReference type="Proteomes" id="UP000789595">
    <property type="component" value="Unassembled WGS sequence"/>
</dbReference>
<reference evidence="1" key="1">
    <citation type="submission" date="2021-01" db="EMBL/GenBank/DDBJ databases">
        <authorList>
            <person name="Corre E."/>
            <person name="Pelletier E."/>
            <person name="Niang G."/>
            <person name="Scheremetjew M."/>
            <person name="Finn R."/>
            <person name="Kale V."/>
            <person name="Holt S."/>
            <person name="Cochrane G."/>
            <person name="Meng A."/>
            <person name="Brown T."/>
            <person name="Cohen L."/>
        </authorList>
    </citation>
    <scope>NUCLEOTIDE SEQUENCE</scope>
    <source>
        <strain evidence="1">CCMP1756</strain>
    </source>
</reference>
<dbReference type="EMBL" id="CAKKNE010000005">
    <property type="protein sequence ID" value="CAH0375988.1"/>
    <property type="molecule type" value="Genomic_DNA"/>
</dbReference>
<evidence type="ECO:0000313" key="2">
    <source>
        <dbReference type="EMBL" id="CAH0375988.1"/>
    </source>
</evidence>
<sequence>MPTELKSAPAINPLKTKYLFSKGAPYGTDEEGDKAQAAAQLEYASVAHDTLADRAPFEMAASFQETIGGNPLDNQNRHGYAIVEDHPESEALASLIEAHSAYDHHKARTYETEAAECVFPTGPRPVTVQRARPGRYKDTHFSEEKTKACIDAYLGGKAEYEVVKGKIRETKLMEMFQPPESIVIEKPKPRGVGPISQRVRRIPTTILGKVDRFKHVRNHKYKIKHLDDHPGAANPSHVPFDAEFSVASYKQSSQVLNTLKTRGQRSDLCRASIFGY</sequence>
<keyword evidence="3" id="KW-1185">Reference proteome</keyword>
<organism evidence="1">
    <name type="scientific">Pelagomonas calceolata</name>
    <dbReference type="NCBI Taxonomy" id="35677"/>
    <lineage>
        <taxon>Eukaryota</taxon>
        <taxon>Sar</taxon>
        <taxon>Stramenopiles</taxon>
        <taxon>Ochrophyta</taxon>
        <taxon>Pelagophyceae</taxon>
        <taxon>Pelagomonadales</taxon>
        <taxon>Pelagomonadaceae</taxon>
        <taxon>Pelagomonas</taxon>
    </lineage>
</organism>
<name>A0A6S8YWG7_9STRA</name>
<accession>A0A6S8YWG7</accession>
<evidence type="ECO:0000313" key="3">
    <source>
        <dbReference type="Proteomes" id="UP000789595"/>
    </source>
</evidence>
<evidence type="ECO:0000313" key="1">
    <source>
        <dbReference type="EMBL" id="CAE0706174.1"/>
    </source>
</evidence>
<dbReference type="AlphaFoldDB" id="A0A6S8YWG7"/>
<protein>
    <submittedName>
        <fullName evidence="1">Uncharacterized protein</fullName>
    </submittedName>
</protein>